<protein>
    <recommendedName>
        <fullName evidence="4">Fungal N-terminal domain-containing protein</fullName>
    </recommendedName>
</protein>
<comment type="caution">
    <text evidence="2">The sequence shown here is derived from an EMBL/GenBank/DDBJ whole genome shotgun (WGS) entry which is preliminary data.</text>
</comment>
<feature type="compositionally biased region" description="Polar residues" evidence="1">
    <location>
        <begin position="319"/>
        <end position="335"/>
    </location>
</feature>
<organism evidence="2 3">
    <name type="scientific">Xylaria grammica</name>
    <dbReference type="NCBI Taxonomy" id="363999"/>
    <lineage>
        <taxon>Eukaryota</taxon>
        <taxon>Fungi</taxon>
        <taxon>Dikarya</taxon>
        <taxon>Ascomycota</taxon>
        <taxon>Pezizomycotina</taxon>
        <taxon>Sordariomycetes</taxon>
        <taxon>Xylariomycetidae</taxon>
        <taxon>Xylariales</taxon>
        <taxon>Xylariaceae</taxon>
        <taxon>Xylaria</taxon>
    </lineage>
</organism>
<dbReference type="Proteomes" id="UP000286045">
    <property type="component" value="Unassembled WGS sequence"/>
</dbReference>
<name>A0A439CTP3_9PEZI</name>
<reference evidence="2 3" key="1">
    <citation type="submission" date="2018-12" db="EMBL/GenBank/DDBJ databases">
        <title>Draft genome sequence of Xylaria grammica IHI A82.</title>
        <authorList>
            <person name="Buettner E."/>
            <person name="Kellner H."/>
        </authorList>
    </citation>
    <scope>NUCLEOTIDE SEQUENCE [LARGE SCALE GENOMIC DNA]</scope>
    <source>
        <strain evidence="2 3">IHI A82</strain>
    </source>
</reference>
<accession>A0A439CTP3</accession>
<keyword evidence="3" id="KW-1185">Reference proteome</keyword>
<evidence type="ECO:0000256" key="1">
    <source>
        <dbReference type="SAM" id="MobiDB-lite"/>
    </source>
</evidence>
<evidence type="ECO:0000313" key="3">
    <source>
        <dbReference type="Proteomes" id="UP000286045"/>
    </source>
</evidence>
<evidence type="ECO:0000313" key="2">
    <source>
        <dbReference type="EMBL" id="RWA05538.1"/>
    </source>
</evidence>
<feature type="compositionally biased region" description="Basic and acidic residues" evidence="1">
    <location>
        <begin position="346"/>
        <end position="355"/>
    </location>
</feature>
<evidence type="ECO:0008006" key="4">
    <source>
        <dbReference type="Google" id="ProtNLM"/>
    </source>
</evidence>
<dbReference type="AlphaFoldDB" id="A0A439CTP3"/>
<feature type="compositionally biased region" description="Low complexity" evidence="1">
    <location>
        <begin position="336"/>
        <end position="345"/>
    </location>
</feature>
<gene>
    <name evidence="2" type="ORF">EKO27_g9567</name>
</gene>
<feature type="region of interest" description="Disordered" evidence="1">
    <location>
        <begin position="307"/>
        <end position="393"/>
    </location>
</feature>
<feature type="compositionally biased region" description="Low complexity" evidence="1">
    <location>
        <begin position="361"/>
        <end position="379"/>
    </location>
</feature>
<dbReference type="EMBL" id="RYZI01000429">
    <property type="protein sequence ID" value="RWA05538.1"/>
    <property type="molecule type" value="Genomic_DNA"/>
</dbReference>
<proteinExistence type="predicted"/>
<feature type="compositionally biased region" description="Basic residues" evidence="1">
    <location>
        <begin position="383"/>
        <end position="393"/>
    </location>
</feature>
<sequence>MNTAELAVSLAGTILKVVVFFLDLIGDVKQVYKRGATDRNIDLSTIAESVAIATTGLEKHLSVVGQNGLREGQISDPDEERLQELSLRAADIGRELSHKLSRVTTDKRSSWKSFKAVALGMWDADDIEKTERRLNAIKDEIQFRILVSLRNKISQSYDEDKRRIFSTLEEVARKQARSKADNTRMMELLNHASKVGQGRHEEMVNIGNQLLHSINNVPISSLPSPILSFPVLTTLHDQSTREAAERTGYPKAIDQMDEIMRKMIEFLEECGAVEKEWKDDNSMKQILETCRKSDDQGSLTVHEDGIAAAPSKAVEPENDASNTLGGAETPNASTLSEACSHAASSHRSEASRRNNESVARSAGQKKAGAGSATSSAISGNTTRSKRGWRKRCDKLLRKLKHGLQRLK</sequence>